<evidence type="ECO:0000313" key="1">
    <source>
        <dbReference type="EMBL" id="ERE84203.1"/>
    </source>
</evidence>
<evidence type="ECO:0000313" key="2">
    <source>
        <dbReference type="Proteomes" id="UP000030759"/>
    </source>
</evidence>
<gene>
    <name evidence="1" type="ORF">H671_2g6145</name>
</gene>
<accession>A0A061IF12</accession>
<reference evidence="2" key="1">
    <citation type="journal article" date="2013" name="Nat. Biotechnol.">
        <title>Chinese hamster genome sequenced from sorted chromosomes.</title>
        <authorList>
            <person name="Brinkrolf K."/>
            <person name="Rupp O."/>
            <person name="Laux H."/>
            <person name="Kollin F."/>
            <person name="Ernst W."/>
            <person name="Linke B."/>
            <person name="Kofler R."/>
            <person name="Romand S."/>
            <person name="Hesse F."/>
            <person name="Budach W.E."/>
            <person name="Galosy S."/>
            <person name="Muller D."/>
            <person name="Noll T."/>
            <person name="Wienberg J."/>
            <person name="Jostock T."/>
            <person name="Leonard M."/>
            <person name="Grillari J."/>
            <person name="Tauch A."/>
            <person name="Goesmann A."/>
            <person name="Helk B."/>
            <person name="Mott J.E."/>
            <person name="Puhler A."/>
            <person name="Borth N."/>
        </authorList>
    </citation>
    <scope>NUCLEOTIDE SEQUENCE [LARGE SCALE GENOMIC DNA]</scope>
    <source>
        <strain evidence="2">17A/GY</strain>
    </source>
</reference>
<dbReference type="AlphaFoldDB" id="A0A061IF12"/>
<organism evidence="1 2">
    <name type="scientific">Cricetulus griseus</name>
    <name type="common">Chinese hamster</name>
    <name type="synonym">Cricetulus barabensis griseus</name>
    <dbReference type="NCBI Taxonomy" id="10029"/>
    <lineage>
        <taxon>Eukaryota</taxon>
        <taxon>Metazoa</taxon>
        <taxon>Chordata</taxon>
        <taxon>Craniata</taxon>
        <taxon>Vertebrata</taxon>
        <taxon>Euteleostomi</taxon>
        <taxon>Mammalia</taxon>
        <taxon>Eutheria</taxon>
        <taxon>Euarchontoglires</taxon>
        <taxon>Glires</taxon>
        <taxon>Rodentia</taxon>
        <taxon>Myomorpha</taxon>
        <taxon>Muroidea</taxon>
        <taxon>Cricetidae</taxon>
        <taxon>Cricetinae</taxon>
        <taxon>Cricetulus</taxon>
    </lineage>
</organism>
<name>A0A061IF12_CRIGR</name>
<proteinExistence type="predicted"/>
<dbReference type="EMBL" id="KE668133">
    <property type="protein sequence ID" value="ERE84203.1"/>
    <property type="molecule type" value="Genomic_DNA"/>
</dbReference>
<protein>
    <submittedName>
        <fullName evidence="1">NHS-like protein 1 isoform 1</fullName>
    </submittedName>
</protein>
<dbReference type="Proteomes" id="UP000030759">
    <property type="component" value="Unassembled WGS sequence"/>
</dbReference>
<sequence length="94" mass="10652">MKLGNEGYDLTPKCVSPGLLNLLSSQFALLDWQHKGPGVLPPIRQTKRLFRSDGELSVCGQQVEADDENWIYRTRKDSCELPSGCWELNLWKSS</sequence>